<comment type="caution">
    <text evidence="3">The sequence shown here is derived from an EMBL/GenBank/DDBJ whole genome shotgun (WGS) entry which is preliminary data.</text>
</comment>
<organism evidence="3 4">
    <name type="scientific">Lithocarpus litseifolius</name>
    <dbReference type="NCBI Taxonomy" id="425828"/>
    <lineage>
        <taxon>Eukaryota</taxon>
        <taxon>Viridiplantae</taxon>
        <taxon>Streptophyta</taxon>
        <taxon>Embryophyta</taxon>
        <taxon>Tracheophyta</taxon>
        <taxon>Spermatophyta</taxon>
        <taxon>Magnoliopsida</taxon>
        <taxon>eudicotyledons</taxon>
        <taxon>Gunneridae</taxon>
        <taxon>Pentapetalae</taxon>
        <taxon>rosids</taxon>
        <taxon>fabids</taxon>
        <taxon>Fagales</taxon>
        <taxon>Fagaceae</taxon>
        <taxon>Lithocarpus</taxon>
    </lineage>
</organism>
<evidence type="ECO:0000313" key="4">
    <source>
        <dbReference type="Proteomes" id="UP001459277"/>
    </source>
</evidence>
<dbReference type="Proteomes" id="UP001459277">
    <property type="component" value="Unassembled WGS sequence"/>
</dbReference>
<feature type="domain" description="Zinc knuckle CX2CX4HX4C" evidence="2">
    <location>
        <begin position="155"/>
        <end position="202"/>
    </location>
</feature>
<accession>A0AAW2BNJ0</accession>
<evidence type="ECO:0000256" key="1">
    <source>
        <dbReference type="SAM" id="MobiDB-lite"/>
    </source>
</evidence>
<feature type="region of interest" description="Disordered" evidence="1">
    <location>
        <begin position="240"/>
        <end position="298"/>
    </location>
</feature>
<dbReference type="Pfam" id="PF14392">
    <property type="entry name" value="zf-CCHC_4"/>
    <property type="match status" value="1"/>
</dbReference>
<gene>
    <name evidence="3" type="ORF">SO802_031668</name>
</gene>
<evidence type="ECO:0000259" key="2">
    <source>
        <dbReference type="Pfam" id="PF14392"/>
    </source>
</evidence>
<feature type="compositionally biased region" description="Basic and acidic residues" evidence="1">
    <location>
        <begin position="246"/>
        <end position="258"/>
    </location>
</feature>
<protein>
    <recommendedName>
        <fullName evidence="2">Zinc knuckle CX2CX4HX4C domain-containing protein</fullName>
    </recommendedName>
</protein>
<dbReference type="AlphaFoldDB" id="A0AAW2BNJ0"/>
<dbReference type="InterPro" id="IPR025836">
    <property type="entry name" value="Zn_knuckle_CX2CX4HX4C"/>
</dbReference>
<keyword evidence="4" id="KW-1185">Reference proteome</keyword>
<dbReference type="PANTHER" id="PTHR31286:SF167">
    <property type="entry name" value="OS09G0268800 PROTEIN"/>
    <property type="match status" value="1"/>
</dbReference>
<evidence type="ECO:0000313" key="3">
    <source>
        <dbReference type="EMBL" id="KAK9986717.1"/>
    </source>
</evidence>
<proteinExistence type="predicted"/>
<dbReference type="InterPro" id="IPR040256">
    <property type="entry name" value="At4g02000-like"/>
</dbReference>
<reference evidence="3 4" key="1">
    <citation type="submission" date="2024-01" db="EMBL/GenBank/DDBJ databases">
        <title>A telomere-to-telomere, gap-free genome of sweet tea (Lithocarpus litseifolius).</title>
        <authorList>
            <person name="Zhou J."/>
        </authorList>
    </citation>
    <scope>NUCLEOTIDE SEQUENCE [LARGE SCALE GENOMIC DNA]</scope>
    <source>
        <strain evidence="3">Zhou-2022a</strain>
        <tissue evidence="3">Leaf</tissue>
    </source>
</reference>
<name>A0AAW2BNJ0_9ROSI</name>
<feature type="compositionally biased region" description="Basic and acidic residues" evidence="1">
    <location>
        <begin position="271"/>
        <end position="280"/>
    </location>
</feature>
<sequence>METLSNMWENFSLTESEGNKYQVLDSGSVGQYLLAAKFFTGRALNMEAVARTFKLLWHKKKGFERLRMWTKFLGGEPWSFDKSLVALKRVQQYTDVKGIEFDSASFWIQVHDLPLSGMTLEVVKDIVSTAGTIINCEAENEEYVGGNFMRVRVNVDLTKPLCRGRKLGFSSGVDSWVSFKYERLPNVCYWCGRLTHHDKDCSLWQKSKGSLKKGEQQFGPWLRAIAPNLAKKSVVRVEGYEDGEDDKASHDPNHRRTDSASQGGLVDDLDCNAHDRKQCDQEGDGGTTVDDMNGLDNVQMSPSNNTLSPTCLIPTETVAQTSPNFQAQLDSIDKDLVRFDNVVEGEGNDLKAQPGGVGSKVVGSAKFLKNLFTQSETCSNMTKHSKPSQVSWSSISERFAVGSAKRLREIRLPNMNLVAGASSKGFISGILSGTYLPRDGTLHDG</sequence>
<dbReference type="PANTHER" id="PTHR31286">
    <property type="entry name" value="GLYCINE-RICH CELL WALL STRUCTURAL PROTEIN 1.8-LIKE"/>
    <property type="match status" value="1"/>
</dbReference>
<dbReference type="EMBL" id="JAZDWU010000011">
    <property type="protein sequence ID" value="KAK9986717.1"/>
    <property type="molecule type" value="Genomic_DNA"/>
</dbReference>